<dbReference type="InterPro" id="IPR017871">
    <property type="entry name" value="ABC_transporter-like_CS"/>
</dbReference>
<dbReference type="AlphaFoldDB" id="A0A975FLJ6"/>
<keyword evidence="4 6" id="KW-0067">ATP-binding</keyword>
<protein>
    <submittedName>
        <fullName evidence="6">ATP-binding cassette domain-containing protein</fullName>
    </submittedName>
</protein>
<evidence type="ECO:0000313" key="7">
    <source>
        <dbReference type="Proteomes" id="UP000671914"/>
    </source>
</evidence>
<reference evidence="6" key="1">
    <citation type="submission" date="2021-03" db="EMBL/GenBank/DDBJ databases">
        <title>Agromyces archimandritus sp. nov., isolated from the cockroach Archimandrita tessellata.</title>
        <authorList>
            <person name="Guzman J."/>
            <person name="Ortuzar M."/>
            <person name="Poehlein A."/>
            <person name="Daniel R."/>
            <person name="Trujillo M."/>
            <person name="Vilcinskas A."/>
        </authorList>
    </citation>
    <scope>NUCLEOTIDE SEQUENCE</scope>
    <source>
        <strain evidence="6">G127AT</strain>
    </source>
</reference>
<dbReference type="InterPro" id="IPR027417">
    <property type="entry name" value="P-loop_NTPase"/>
</dbReference>
<dbReference type="GO" id="GO:0016887">
    <property type="term" value="F:ATP hydrolysis activity"/>
    <property type="evidence" value="ECO:0007669"/>
    <property type="project" value="InterPro"/>
</dbReference>
<proteinExistence type="inferred from homology"/>
<organism evidence="6 7">
    <name type="scientific">Agromyces archimandritae</name>
    <dbReference type="NCBI Taxonomy" id="2781962"/>
    <lineage>
        <taxon>Bacteria</taxon>
        <taxon>Bacillati</taxon>
        <taxon>Actinomycetota</taxon>
        <taxon>Actinomycetes</taxon>
        <taxon>Micrococcales</taxon>
        <taxon>Microbacteriaceae</taxon>
        <taxon>Agromyces</taxon>
    </lineage>
</organism>
<sequence length="246" mass="26332">MFIDVKGLSFGYAGKRDVFRALDIAIPEGPVVLLGPNGAGKTSLLSLLAGVLRPRRGSIRVGTGEDLGPARRRAEVGWLPQDVPVVPGMTVAQQIAYSGWLKGMTIRAARKAAPAAMEAANLTSLANRKASRLSGGQRRRLGIGQALVNNPAVLLLDEPYAGLDPEQRASVRQTLLRIAPSTGIVVSTHQTEDIEDVYRQTVILSEGRVRYQGTIDEFLDLADSISPGLGRAESAYRAIMSQYSAV</sequence>
<dbReference type="EMBL" id="CP071696">
    <property type="protein sequence ID" value="QTX03962.1"/>
    <property type="molecule type" value="Genomic_DNA"/>
</dbReference>
<dbReference type="Proteomes" id="UP000671914">
    <property type="component" value="Chromosome"/>
</dbReference>
<dbReference type="InterPro" id="IPR003593">
    <property type="entry name" value="AAA+_ATPase"/>
</dbReference>
<accession>A0A975FLJ6</accession>
<dbReference type="PROSITE" id="PS50893">
    <property type="entry name" value="ABC_TRANSPORTER_2"/>
    <property type="match status" value="1"/>
</dbReference>
<evidence type="ECO:0000313" key="6">
    <source>
        <dbReference type="EMBL" id="QTX03962.1"/>
    </source>
</evidence>
<keyword evidence="2" id="KW-0813">Transport</keyword>
<keyword evidence="7" id="KW-1185">Reference proteome</keyword>
<dbReference type="Gene3D" id="3.40.50.300">
    <property type="entry name" value="P-loop containing nucleotide triphosphate hydrolases"/>
    <property type="match status" value="1"/>
</dbReference>
<dbReference type="Pfam" id="PF00005">
    <property type="entry name" value="ABC_tran"/>
    <property type="match status" value="1"/>
</dbReference>
<dbReference type="SUPFAM" id="SSF52540">
    <property type="entry name" value="P-loop containing nucleoside triphosphate hydrolases"/>
    <property type="match status" value="1"/>
</dbReference>
<evidence type="ECO:0000256" key="1">
    <source>
        <dbReference type="ARBA" id="ARBA00005417"/>
    </source>
</evidence>
<gene>
    <name evidence="6" type="ORF">G127AT_11690</name>
</gene>
<dbReference type="GO" id="GO:0005524">
    <property type="term" value="F:ATP binding"/>
    <property type="evidence" value="ECO:0007669"/>
    <property type="project" value="UniProtKB-KW"/>
</dbReference>
<comment type="similarity">
    <text evidence="1">Belongs to the ABC transporter superfamily.</text>
</comment>
<evidence type="ECO:0000256" key="3">
    <source>
        <dbReference type="ARBA" id="ARBA00022741"/>
    </source>
</evidence>
<dbReference type="KEGG" id="aarc:G127AT_11690"/>
<evidence type="ECO:0000259" key="5">
    <source>
        <dbReference type="PROSITE" id="PS50893"/>
    </source>
</evidence>
<dbReference type="PROSITE" id="PS00211">
    <property type="entry name" value="ABC_TRANSPORTER_1"/>
    <property type="match status" value="1"/>
</dbReference>
<keyword evidence="3" id="KW-0547">Nucleotide-binding</keyword>
<dbReference type="SMART" id="SM00382">
    <property type="entry name" value="AAA"/>
    <property type="match status" value="1"/>
</dbReference>
<dbReference type="RefSeq" id="WP_210897080.1">
    <property type="nucleotide sequence ID" value="NZ_CP071696.1"/>
</dbReference>
<dbReference type="PANTHER" id="PTHR43335:SF2">
    <property type="entry name" value="ABC TRANSPORTER, ATP-BINDING PROTEIN"/>
    <property type="match status" value="1"/>
</dbReference>
<evidence type="ECO:0000256" key="4">
    <source>
        <dbReference type="ARBA" id="ARBA00022840"/>
    </source>
</evidence>
<name>A0A975FLJ6_9MICO</name>
<dbReference type="InterPro" id="IPR003439">
    <property type="entry name" value="ABC_transporter-like_ATP-bd"/>
</dbReference>
<feature type="domain" description="ABC transporter" evidence="5">
    <location>
        <begin position="3"/>
        <end position="231"/>
    </location>
</feature>
<evidence type="ECO:0000256" key="2">
    <source>
        <dbReference type="ARBA" id="ARBA00022448"/>
    </source>
</evidence>
<dbReference type="PANTHER" id="PTHR43335">
    <property type="entry name" value="ABC TRANSPORTER, ATP-BINDING PROTEIN"/>
    <property type="match status" value="1"/>
</dbReference>